<dbReference type="Pfam" id="PF01381">
    <property type="entry name" value="HTH_3"/>
    <property type="match status" value="1"/>
</dbReference>
<evidence type="ECO:0000313" key="3">
    <source>
        <dbReference type="EMBL" id="MFC6090732.1"/>
    </source>
</evidence>
<evidence type="ECO:0000259" key="2">
    <source>
        <dbReference type="PROSITE" id="PS50943"/>
    </source>
</evidence>
<dbReference type="RefSeq" id="WP_380636905.1">
    <property type="nucleotide sequence ID" value="NZ_JBHSQO010000013.1"/>
</dbReference>
<dbReference type="EMBL" id="JBHSQO010000013">
    <property type="protein sequence ID" value="MFC6090732.1"/>
    <property type="molecule type" value="Genomic_DNA"/>
</dbReference>
<proteinExistence type="predicted"/>
<sequence length="200" mass="21379">MALTVQGFAWHAAKVTANPPAEGHPTDWEPVDDHVVPTAWGPISGYVAANVLRLRTARGMSTTRLSAALKDVGHSIAPTAITRIEKGQRRVDVDDLVALGVALKVSPMAFLLPPTMLGEVELTPGKAADAVSAWMWITAQRPLDLPKDGEARSAAMDDHQVNTLPPPLRRWSVKPDESSPGVYVGGKFHPLASADASEQE</sequence>
<feature type="region of interest" description="Disordered" evidence="1">
    <location>
        <begin position="149"/>
        <end position="185"/>
    </location>
</feature>
<organism evidence="3 4">
    <name type="scientific">Saccharothrix lopnurensis</name>
    <dbReference type="NCBI Taxonomy" id="1670621"/>
    <lineage>
        <taxon>Bacteria</taxon>
        <taxon>Bacillati</taxon>
        <taxon>Actinomycetota</taxon>
        <taxon>Actinomycetes</taxon>
        <taxon>Pseudonocardiales</taxon>
        <taxon>Pseudonocardiaceae</taxon>
        <taxon>Saccharothrix</taxon>
    </lineage>
</organism>
<dbReference type="PROSITE" id="PS50943">
    <property type="entry name" value="HTH_CROC1"/>
    <property type="match status" value="1"/>
</dbReference>
<dbReference type="SUPFAM" id="SSF47413">
    <property type="entry name" value="lambda repressor-like DNA-binding domains"/>
    <property type="match status" value="1"/>
</dbReference>
<feature type="compositionally biased region" description="Basic and acidic residues" evidence="1">
    <location>
        <begin position="149"/>
        <end position="160"/>
    </location>
</feature>
<evidence type="ECO:0000313" key="4">
    <source>
        <dbReference type="Proteomes" id="UP001596220"/>
    </source>
</evidence>
<dbReference type="Gene3D" id="1.10.260.40">
    <property type="entry name" value="lambda repressor-like DNA-binding domains"/>
    <property type="match status" value="1"/>
</dbReference>
<dbReference type="InterPro" id="IPR001387">
    <property type="entry name" value="Cro/C1-type_HTH"/>
</dbReference>
<gene>
    <name evidence="3" type="ORF">ACFP3R_15735</name>
</gene>
<accession>A0ABW1P7L5</accession>
<keyword evidence="4" id="KW-1185">Reference proteome</keyword>
<protein>
    <submittedName>
        <fullName evidence="3">Helix-turn-helix domain-containing protein</fullName>
    </submittedName>
</protein>
<comment type="caution">
    <text evidence="3">The sequence shown here is derived from an EMBL/GenBank/DDBJ whole genome shotgun (WGS) entry which is preliminary data.</text>
</comment>
<name>A0ABW1P7L5_9PSEU</name>
<dbReference type="InterPro" id="IPR010982">
    <property type="entry name" value="Lambda_DNA-bd_dom_sf"/>
</dbReference>
<feature type="domain" description="HTH cro/C1-type" evidence="2">
    <location>
        <begin position="76"/>
        <end position="111"/>
    </location>
</feature>
<dbReference type="Proteomes" id="UP001596220">
    <property type="component" value="Unassembled WGS sequence"/>
</dbReference>
<evidence type="ECO:0000256" key="1">
    <source>
        <dbReference type="SAM" id="MobiDB-lite"/>
    </source>
</evidence>
<reference evidence="4" key="1">
    <citation type="journal article" date="2019" name="Int. J. Syst. Evol. Microbiol.">
        <title>The Global Catalogue of Microorganisms (GCM) 10K type strain sequencing project: providing services to taxonomists for standard genome sequencing and annotation.</title>
        <authorList>
            <consortium name="The Broad Institute Genomics Platform"/>
            <consortium name="The Broad Institute Genome Sequencing Center for Infectious Disease"/>
            <person name="Wu L."/>
            <person name="Ma J."/>
        </authorList>
    </citation>
    <scope>NUCLEOTIDE SEQUENCE [LARGE SCALE GENOMIC DNA]</scope>
    <source>
        <strain evidence="4">CGMCC 4.7246</strain>
    </source>
</reference>